<proteinExistence type="predicted"/>
<evidence type="ECO:0000313" key="1">
    <source>
        <dbReference type="EMBL" id="KAJ8628708.1"/>
    </source>
</evidence>
<comment type="caution">
    <text evidence="1">The sequence shown here is derived from an EMBL/GenBank/DDBJ whole genome shotgun (WGS) entry which is preliminary data.</text>
</comment>
<protein>
    <submittedName>
        <fullName evidence="1">Uncharacterized protein</fullName>
    </submittedName>
</protein>
<dbReference type="EMBL" id="CM056815">
    <property type="protein sequence ID" value="KAJ8628708.1"/>
    <property type="molecule type" value="Genomic_DNA"/>
</dbReference>
<sequence>MPSSPFLSLASLSHLIHQIQVPYWLTCDFPPHLREKACIKSGIKLERSSTEMILIVCCEEVSQVLQFPLSP</sequence>
<name>A0ACC2L6N2_PERAE</name>
<reference evidence="1 2" key="1">
    <citation type="journal article" date="2022" name="Hortic Res">
        <title>A haplotype resolved chromosomal level avocado genome allows analysis of novel avocado genes.</title>
        <authorList>
            <person name="Nath O."/>
            <person name="Fletcher S.J."/>
            <person name="Hayward A."/>
            <person name="Shaw L.M."/>
            <person name="Masouleh A.K."/>
            <person name="Furtado A."/>
            <person name="Henry R.J."/>
            <person name="Mitter N."/>
        </authorList>
    </citation>
    <scope>NUCLEOTIDE SEQUENCE [LARGE SCALE GENOMIC DNA]</scope>
    <source>
        <strain evidence="2">cv. Hass</strain>
    </source>
</reference>
<organism evidence="1 2">
    <name type="scientific">Persea americana</name>
    <name type="common">Avocado</name>
    <dbReference type="NCBI Taxonomy" id="3435"/>
    <lineage>
        <taxon>Eukaryota</taxon>
        <taxon>Viridiplantae</taxon>
        <taxon>Streptophyta</taxon>
        <taxon>Embryophyta</taxon>
        <taxon>Tracheophyta</taxon>
        <taxon>Spermatophyta</taxon>
        <taxon>Magnoliopsida</taxon>
        <taxon>Magnoliidae</taxon>
        <taxon>Laurales</taxon>
        <taxon>Lauraceae</taxon>
        <taxon>Persea</taxon>
    </lineage>
</organism>
<accession>A0ACC2L6N2</accession>
<dbReference type="Proteomes" id="UP001234297">
    <property type="component" value="Chromosome 7"/>
</dbReference>
<evidence type="ECO:0000313" key="2">
    <source>
        <dbReference type="Proteomes" id="UP001234297"/>
    </source>
</evidence>
<gene>
    <name evidence="1" type="ORF">MRB53_022031</name>
</gene>
<keyword evidence="2" id="KW-1185">Reference proteome</keyword>